<accession>A0AAV7JVZ5</accession>
<keyword evidence="5" id="KW-0238">DNA-binding</keyword>
<keyword evidence="4" id="KW-0067">ATP-binding</keyword>
<proteinExistence type="inferred from homology"/>
<sequence>MCAEFGEFSHIEFSNDENIFVPQDIELPFGNNSSGNEQKRVKEDYILPNDVEFDNESNFSLSWDTEALLKKARNTKVLRRCPEGEHMTVTDTDTGERFYLRIRDTKTLVHTEILQRRTGMLDRNFKDLYEEAYDLQHKRTIEKAIREEDNIDLNNNISRNLTLSDQPNTSIDTTQSLKINSKLWVDKYSPNLYTELLSDDGVNRKLLKWLKLWDPIVFGGDTPKYAKNTQNNTNNNNNKIENTFQKNTTNENVDDFTLDDTNRPKYKLALLCGAPGLGKTTLAHVIAEHAGYDVVEVNASDDRSPEAFTSRIEATTQTLSSITNRHRPQCLILDEIDGAPLNSITVLVNTVTGKGKKNKSIQLLSRPIICICNDLYANALRQLKPVALVLHFPQTATTKLSNRLGYICSEEMLHSNITALMMLCERSGNDIRACLNSLQFISYQTKDISIEVISSKVVDRKDANKGLFDLWKEVFHLPVNRKRRPDAKSLPNTGSTSRFDKIYLTSLSAGEYEKSTMGIFENFLKQKVQDSYLESGRDALEWIAFYDRLNNYILTSQRYSLMAYFPYIAVNFHFLYSSPKLPYLSYPVKHSENVQNKAKQTQILQILTDGILPYTRAYLFPTTLNMDILPYLLTIVSPAMRPINTQLYSPREKNQLSELVDTMISYNLTYKQQLGLNAQYQYVFDPPVEQLIHFAGLSSREYLSYGAKQLIAREVDVEKMIRAERLSTRHNKENKPQEVKKSGPILGSTNLYKSNAKSIEEHRYIAKDFFGRIIDTSNSNHNIQNTLQRKYSKFFIRFRYNEGVTDAIRRQVKMKDFM</sequence>
<dbReference type="InterPro" id="IPR003959">
    <property type="entry name" value="ATPase_AAA_core"/>
</dbReference>
<dbReference type="EMBL" id="JAKMXF010000298">
    <property type="protein sequence ID" value="KAI6652659.1"/>
    <property type="molecule type" value="Genomic_DNA"/>
</dbReference>
<dbReference type="Gene3D" id="3.40.50.300">
    <property type="entry name" value="P-loop containing nucleotide triphosphate hydrolases"/>
    <property type="match status" value="1"/>
</dbReference>
<evidence type="ECO:0000256" key="3">
    <source>
        <dbReference type="ARBA" id="ARBA00022741"/>
    </source>
</evidence>
<dbReference type="GO" id="GO:0006260">
    <property type="term" value="P:DNA replication"/>
    <property type="evidence" value="ECO:0007669"/>
    <property type="project" value="UniProtKB-KW"/>
</dbReference>
<evidence type="ECO:0000259" key="9">
    <source>
        <dbReference type="SMART" id="SM00382"/>
    </source>
</evidence>
<dbReference type="CDD" id="cd00009">
    <property type="entry name" value="AAA"/>
    <property type="match status" value="1"/>
</dbReference>
<dbReference type="InterPro" id="IPR047854">
    <property type="entry name" value="RFC_lid"/>
</dbReference>
<evidence type="ECO:0000256" key="7">
    <source>
        <dbReference type="ARBA" id="ARBA00023306"/>
    </source>
</evidence>
<reference evidence="10 11" key="1">
    <citation type="journal article" date="2023" name="BMC Biol.">
        <title>The compact genome of the sponge Oopsacas minuta (Hexactinellida) is lacking key metazoan core genes.</title>
        <authorList>
            <person name="Santini S."/>
            <person name="Schenkelaars Q."/>
            <person name="Jourda C."/>
            <person name="Duchesne M."/>
            <person name="Belahbib H."/>
            <person name="Rocher C."/>
            <person name="Selva M."/>
            <person name="Riesgo A."/>
            <person name="Vervoort M."/>
            <person name="Leys S.P."/>
            <person name="Kodjabachian L."/>
            <person name="Le Bivic A."/>
            <person name="Borchiellini C."/>
            <person name="Claverie J.M."/>
            <person name="Renard E."/>
        </authorList>
    </citation>
    <scope>NUCLEOTIDE SEQUENCE [LARGE SCALE GENOMIC DNA]</scope>
    <source>
        <strain evidence="10">SPO-2</strain>
    </source>
</reference>
<evidence type="ECO:0000313" key="11">
    <source>
        <dbReference type="Proteomes" id="UP001165289"/>
    </source>
</evidence>
<name>A0AAV7JVZ5_9METZ</name>
<evidence type="ECO:0000256" key="6">
    <source>
        <dbReference type="ARBA" id="ARBA00023242"/>
    </source>
</evidence>
<evidence type="ECO:0000256" key="4">
    <source>
        <dbReference type="ARBA" id="ARBA00022840"/>
    </source>
</evidence>
<evidence type="ECO:0000256" key="8">
    <source>
        <dbReference type="ARBA" id="ARBA00043975"/>
    </source>
</evidence>
<dbReference type="Proteomes" id="UP001165289">
    <property type="component" value="Unassembled WGS sequence"/>
</dbReference>
<comment type="subcellular location">
    <subcellularLocation>
        <location evidence="1">Nucleus</location>
    </subcellularLocation>
</comment>
<dbReference type="Pfam" id="PF00004">
    <property type="entry name" value="AAA"/>
    <property type="match status" value="1"/>
</dbReference>
<organism evidence="10 11">
    <name type="scientific">Oopsacas minuta</name>
    <dbReference type="NCBI Taxonomy" id="111878"/>
    <lineage>
        <taxon>Eukaryota</taxon>
        <taxon>Metazoa</taxon>
        <taxon>Porifera</taxon>
        <taxon>Hexactinellida</taxon>
        <taxon>Hexasterophora</taxon>
        <taxon>Lyssacinosida</taxon>
        <taxon>Leucopsacidae</taxon>
        <taxon>Oopsacas</taxon>
    </lineage>
</organism>
<keyword evidence="2" id="KW-0235">DNA replication</keyword>
<dbReference type="GO" id="GO:0005524">
    <property type="term" value="F:ATP binding"/>
    <property type="evidence" value="ECO:0007669"/>
    <property type="project" value="UniProtKB-KW"/>
</dbReference>
<dbReference type="AlphaFoldDB" id="A0AAV7JVZ5"/>
<keyword evidence="3" id="KW-0547">Nucleotide-binding</keyword>
<keyword evidence="7" id="KW-0131">Cell cycle</keyword>
<evidence type="ECO:0000256" key="2">
    <source>
        <dbReference type="ARBA" id="ARBA00022705"/>
    </source>
</evidence>
<evidence type="ECO:0000256" key="5">
    <source>
        <dbReference type="ARBA" id="ARBA00023125"/>
    </source>
</evidence>
<dbReference type="Gene3D" id="1.10.8.60">
    <property type="match status" value="1"/>
</dbReference>
<feature type="domain" description="AAA+ ATPase" evidence="9">
    <location>
        <begin position="265"/>
        <end position="402"/>
    </location>
</feature>
<comment type="caution">
    <text evidence="10">The sequence shown here is derived from an EMBL/GenBank/DDBJ whole genome shotgun (WGS) entry which is preliminary data.</text>
</comment>
<evidence type="ECO:0000313" key="10">
    <source>
        <dbReference type="EMBL" id="KAI6652659.1"/>
    </source>
</evidence>
<protein>
    <submittedName>
        <fullName evidence="10">Chromosome transmission fidelity protein 18-like</fullName>
    </submittedName>
</protein>
<comment type="similarity">
    <text evidence="8">Belongs to the activator 1 small subunits family. CTF18 subfamily.</text>
</comment>
<dbReference type="CDD" id="cd18140">
    <property type="entry name" value="HLD_clamp_RFC"/>
    <property type="match status" value="1"/>
</dbReference>
<dbReference type="InterPro" id="IPR053016">
    <property type="entry name" value="CTF18-RFC_complex"/>
</dbReference>
<dbReference type="GO" id="GO:0003677">
    <property type="term" value="F:DNA binding"/>
    <property type="evidence" value="ECO:0007669"/>
    <property type="project" value="UniProtKB-KW"/>
</dbReference>
<evidence type="ECO:0000256" key="1">
    <source>
        <dbReference type="ARBA" id="ARBA00004123"/>
    </source>
</evidence>
<keyword evidence="6" id="KW-0539">Nucleus</keyword>
<dbReference type="InterPro" id="IPR027417">
    <property type="entry name" value="P-loop_NTPase"/>
</dbReference>
<dbReference type="PANTHER" id="PTHR46765:SF1">
    <property type="entry name" value="P-LOOP CONTAINING NUCLEOSIDE TRIPHOSPHATE HYDROLASES SUPERFAMILY PROTEIN"/>
    <property type="match status" value="1"/>
</dbReference>
<dbReference type="PANTHER" id="PTHR46765">
    <property type="entry name" value="P-LOOP CONTAINING NUCLEOSIDE TRIPHOSPHATE HYDROLASES SUPERFAMILY PROTEIN"/>
    <property type="match status" value="1"/>
</dbReference>
<dbReference type="InterPro" id="IPR003593">
    <property type="entry name" value="AAA+_ATPase"/>
</dbReference>
<keyword evidence="11" id="KW-1185">Reference proteome</keyword>
<dbReference type="GO" id="GO:0016887">
    <property type="term" value="F:ATP hydrolysis activity"/>
    <property type="evidence" value="ECO:0007669"/>
    <property type="project" value="InterPro"/>
</dbReference>
<gene>
    <name evidence="10" type="ORF">LOD99_4443</name>
</gene>
<dbReference type="SUPFAM" id="SSF52540">
    <property type="entry name" value="P-loop containing nucleoside triphosphate hydrolases"/>
    <property type="match status" value="1"/>
</dbReference>
<dbReference type="GO" id="GO:0005634">
    <property type="term" value="C:nucleus"/>
    <property type="evidence" value="ECO:0007669"/>
    <property type="project" value="UniProtKB-SubCell"/>
</dbReference>
<dbReference type="SMART" id="SM00382">
    <property type="entry name" value="AAA"/>
    <property type="match status" value="1"/>
</dbReference>